<dbReference type="InterPro" id="IPR000834">
    <property type="entry name" value="Peptidase_M14"/>
</dbReference>
<dbReference type="PROSITE" id="PS52035">
    <property type="entry name" value="PEPTIDASE_M14"/>
    <property type="match status" value="1"/>
</dbReference>
<evidence type="ECO:0000256" key="10">
    <source>
        <dbReference type="ARBA" id="ARBA00023026"/>
    </source>
</evidence>
<comment type="function">
    <text evidence="2">Extracellular metalloprotease that contributes to pathogenicity.</text>
</comment>
<feature type="domain" description="Peptidase M14" evidence="15">
    <location>
        <begin position="130"/>
        <end position="374"/>
    </location>
</feature>
<organism evidence="16 17">
    <name type="scientific">Acropora cervicornis</name>
    <name type="common">Staghorn coral</name>
    <dbReference type="NCBI Taxonomy" id="6130"/>
    <lineage>
        <taxon>Eukaryota</taxon>
        <taxon>Metazoa</taxon>
        <taxon>Cnidaria</taxon>
        <taxon>Anthozoa</taxon>
        <taxon>Hexacorallia</taxon>
        <taxon>Scleractinia</taxon>
        <taxon>Astrocoeniina</taxon>
        <taxon>Acroporidae</taxon>
        <taxon>Acropora</taxon>
    </lineage>
</organism>
<dbReference type="SUPFAM" id="SSF54897">
    <property type="entry name" value="Protease propeptides/inhibitors"/>
    <property type="match status" value="1"/>
</dbReference>
<reference evidence="16" key="1">
    <citation type="journal article" date="2023" name="G3 (Bethesda)">
        <title>Whole genome assembly and annotation of the endangered Caribbean coral Acropora cervicornis.</title>
        <authorList>
            <person name="Selwyn J.D."/>
            <person name="Vollmer S.V."/>
        </authorList>
    </citation>
    <scope>NUCLEOTIDE SEQUENCE</scope>
    <source>
        <strain evidence="16">K2</strain>
    </source>
</reference>
<evidence type="ECO:0000256" key="3">
    <source>
        <dbReference type="ARBA" id="ARBA00005988"/>
    </source>
</evidence>
<dbReference type="Pfam" id="PF02244">
    <property type="entry name" value="Propep_M14"/>
    <property type="match status" value="1"/>
</dbReference>
<evidence type="ECO:0000256" key="1">
    <source>
        <dbReference type="ARBA" id="ARBA00001947"/>
    </source>
</evidence>
<dbReference type="SMART" id="SM00631">
    <property type="entry name" value="Zn_pept"/>
    <property type="match status" value="1"/>
</dbReference>
<proteinExistence type="inferred from homology"/>
<dbReference type="InterPro" id="IPR036990">
    <property type="entry name" value="M14A-like_propep"/>
</dbReference>
<evidence type="ECO:0000256" key="6">
    <source>
        <dbReference type="ARBA" id="ARBA00022723"/>
    </source>
</evidence>
<accession>A0AAD9VE90</accession>
<dbReference type="Pfam" id="PF00246">
    <property type="entry name" value="Peptidase_M14"/>
    <property type="match status" value="3"/>
</dbReference>
<comment type="caution">
    <text evidence="16">The sequence shown here is derived from an EMBL/GenBank/DDBJ whole genome shotgun (WGS) entry which is preliminary data.</text>
</comment>
<evidence type="ECO:0000256" key="8">
    <source>
        <dbReference type="ARBA" id="ARBA00022801"/>
    </source>
</evidence>
<evidence type="ECO:0000256" key="12">
    <source>
        <dbReference type="ARBA" id="ARBA00023145"/>
    </source>
</evidence>
<dbReference type="GO" id="GO:0008270">
    <property type="term" value="F:zinc ion binding"/>
    <property type="evidence" value="ECO:0007669"/>
    <property type="project" value="InterPro"/>
</dbReference>
<dbReference type="PANTHER" id="PTHR11705">
    <property type="entry name" value="PROTEASE FAMILY M14 CARBOXYPEPTIDASE A,B"/>
    <property type="match status" value="1"/>
</dbReference>
<sequence>KDAQLSFRPFFLCSFILWNPPKNLNVFLVSSVVLAGEKVLRIIPRNDEDVEFLSSLQDDQDFDLDFWKAPHRPGLAVDVQVNEDAYKNIAVKLKEKSLEFQIIIMDVKKLMDEQNLVESTRGIASDFYSKYHPLNEIVRELYNLQNQNPVMTEVFSVGKSYEGREQLAIKLRGKESPNKKTFFMNCGIHAREWVSPATCILYPNMAKTKASQTCWTKWTSSLCQFLMLTDTCFHGCIGTDPNRNWGHKWGAPGASRNPCRDDYRGSRPFSEVEVRNVASFLSLLSRQRQIAGYMDIHAYSQLWMTPWGYTKYPTHADKNSGGSKDYTYGVLKIKYSFALELRDRGKYGFLLPANQIIPTAQEAFQGIKAMAKEMRL</sequence>
<evidence type="ECO:0000259" key="15">
    <source>
        <dbReference type="PROSITE" id="PS52035"/>
    </source>
</evidence>
<evidence type="ECO:0000256" key="9">
    <source>
        <dbReference type="ARBA" id="ARBA00022833"/>
    </source>
</evidence>
<keyword evidence="13" id="KW-1015">Disulfide bond</keyword>
<feature type="non-terminal residue" evidence="16">
    <location>
        <position position="1"/>
    </location>
</feature>
<dbReference type="EMBL" id="JARQWQ010000006">
    <property type="protein sequence ID" value="KAK2571246.1"/>
    <property type="molecule type" value="Genomic_DNA"/>
</dbReference>
<reference evidence="16" key="2">
    <citation type="journal article" date="2023" name="Science">
        <title>Genomic signatures of disease resistance in endangered staghorn corals.</title>
        <authorList>
            <person name="Vollmer S.V."/>
            <person name="Selwyn J.D."/>
            <person name="Despard B.A."/>
            <person name="Roesel C.L."/>
        </authorList>
    </citation>
    <scope>NUCLEOTIDE SEQUENCE</scope>
    <source>
        <strain evidence="16">K2</strain>
    </source>
</reference>
<dbReference type="Gene3D" id="3.30.70.340">
    <property type="entry name" value="Metallocarboxypeptidase-like"/>
    <property type="match status" value="1"/>
</dbReference>
<keyword evidence="5" id="KW-0645">Protease</keyword>
<evidence type="ECO:0000256" key="4">
    <source>
        <dbReference type="ARBA" id="ARBA00022645"/>
    </source>
</evidence>
<evidence type="ECO:0000256" key="14">
    <source>
        <dbReference type="PROSITE-ProRule" id="PRU01379"/>
    </source>
</evidence>
<evidence type="ECO:0000313" key="17">
    <source>
        <dbReference type="Proteomes" id="UP001249851"/>
    </source>
</evidence>
<evidence type="ECO:0000256" key="11">
    <source>
        <dbReference type="ARBA" id="ARBA00023049"/>
    </source>
</evidence>
<keyword evidence="8" id="KW-0378">Hydrolase</keyword>
<dbReference type="Gene3D" id="3.40.630.10">
    <property type="entry name" value="Zn peptidases"/>
    <property type="match status" value="2"/>
</dbReference>
<dbReference type="AlphaFoldDB" id="A0AAD9VE90"/>
<keyword evidence="12" id="KW-0865">Zymogen</keyword>
<dbReference type="InterPro" id="IPR003146">
    <property type="entry name" value="M14A_act_pep"/>
</dbReference>
<keyword evidence="17" id="KW-1185">Reference proteome</keyword>
<keyword evidence="7" id="KW-0732">Signal</keyword>
<evidence type="ECO:0000256" key="13">
    <source>
        <dbReference type="ARBA" id="ARBA00023157"/>
    </source>
</evidence>
<evidence type="ECO:0000256" key="5">
    <source>
        <dbReference type="ARBA" id="ARBA00022670"/>
    </source>
</evidence>
<evidence type="ECO:0000256" key="2">
    <source>
        <dbReference type="ARBA" id="ARBA00003091"/>
    </source>
</evidence>
<name>A0AAD9VE90_ACRCE</name>
<dbReference type="PRINTS" id="PR00765">
    <property type="entry name" value="CRBOXYPTASEA"/>
</dbReference>
<dbReference type="SUPFAM" id="SSF53187">
    <property type="entry name" value="Zn-dependent exopeptidases"/>
    <property type="match status" value="1"/>
</dbReference>
<keyword evidence="10" id="KW-0843">Virulence</keyword>
<dbReference type="GO" id="GO:0004181">
    <property type="term" value="F:metallocarboxypeptidase activity"/>
    <property type="evidence" value="ECO:0007669"/>
    <property type="project" value="InterPro"/>
</dbReference>
<feature type="active site" description="Proton donor/acceptor" evidence="14">
    <location>
        <position position="340"/>
    </location>
</feature>
<gene>
    <name evidence="16" type="ORF">P5673_003819</name>
</gene>
<comment type="similarity">
    <text evidence="3 14">Belongs to the peptidase M14 family.</text>
</comment>
<dbReference type="GO" id="GO:0005615">
    <property type="term" value="C:extracellular space"/>
    <property type="evidence" value="ECO:0007669"/>
    <property type="project" value="TreeGrafter"/>
</dbReference>
<protein>
    <submittedName>
        <fullName evidence="16">Carboxypeptidase A2</fullName>
    </submittedName>
</protein>
<evidence type="ECO:0000313" key="16">
    <source>
        <dbReference type="EMBL" id="KAK2571246.1"/>
    </source>
</evidence>
<dbReference type="GO" id="GO:0006508">
    <property type="term" value="P:proteolysis"/>
    <property type="evidence" value="ECO:0007669"/>
    <property type="project" value="UniProtKB-KW"/>
</dbReference>
<keyword evidence="4 16" id="KW-0121">Carboxypeptidase</keyword>
<keyword evidence="11" id="KW-0482">Metalloprotease</keyword>
<dbReference type="Proteomes" id="UP001249851">
    <property type="component" value="Unassembled WGS sequence"/>
</dbReference>
<comment type="cofactor">
    <cofactor evidence="1">
        <name>Zn(2+)</name>
        <dbReference type="ChEBI" id="CHEBI:29105"/>
    </cofactor>
</comment>
<dbReference type="PANTHER" id="PTHR11705:SF143">
    <property type="entry name" value="SLL0236 PROTEIN"/>
    <property type="match status" value="1"/>
</dbReference>
<evidence type="ECO:0000256" key="7">
    <source>
        <dbReference type="ARBA" id="ARBA00022729"/>
    </source>
</evidence>
<dbReference type="FunFam" id="3.30.70.340:FF:000001">
    <property type="entry name" value="Carboxypeptidase A5"/>
    <property type="match status" value="1"/>
</dbReference>
<keyword evidence="9" id="KW-0862">Zinc</keyword>
<keyword evidence="6" id="KW-0479">Metal-binding</keyword>